<name>A0A0F4LRR8_9LACO</name>
<dbReference type="OrthoDB" id="2146345at2"/>
<sequence>MDYTMMLNDLVAGKRQTIEVDESNFFAFNQAWKTFNLRKQIVGEAQINGHVIYRFSESDNK</sequence>
<accession>A0A0F4LRR8</accession>
<dbReference type="RefSeq" id="WP_046316977.1">
    <property type="nucleotide sequence ID" value="NZ_JBHSZT010000010.1"/>
</dbReference>
<comment type="caution">
    <text evidence="1">The sequence shown here is derived from an EMBL/GenBank/DDBJ whole genome shotgun (WGS) entry which is preliminary data.</text>
</comment>
<evidence type="ECO:0000313" key="1">
    <source>
        <dbReference type="EMBL" id="KJY60969.1"/>
    </source>
</evidence>
<dbReference type="STRING" id="1218492.JG30_11570"/>
<dbReference type="Proteomes" id="UP000033558">
    <property type="component" value="Unassembled WGS sequence"/>
</dbReference>
<protein>
    <submittedName>
        <fullName evidence="1">Uncharacterized protein</fullName>
    </submittedName>
</protein>
<dbReference type="EMBL" id="JXJQ01000009">
    <property type="protein sequence ID" value="KJY60969.1"/>
    <property type="molecule type" value="Genomic_DNA"/>
</dbReference>
<dbReference type="PATRIC" id="fig|1218492.5.peg.1300"/>
<keyword evidence="2" id="KW-1185">Reference proteome</keyword>
<reference evidence="1 2" key="1">
    <citation type="submission" date="2015-01" db="EMBL/GenBank/DDBJ databases">
        <title>Comparative genomics of the lactic acid bacteria isolated from the honey bee gut.</title>
        <authorList>
            <person name="Ellegaard K.M."/>
            <person name="Tamarit D."/>
            <person name="Javelind E."/>
            <person name="Olofsson T."/>
            <person name="Andersson S.G."/>
            <person name="Vasquez A."/>
        </authorList>
    </citation>
    <scope>NUCLEOTIDE SEQUENCE [LARGE SCALE GENOMIC DNA]</scope>
    <source>
        <strain evidence="1 2">Bin4</strain>
    </source>
</reference>
<proteinExistence type="predicted"/>
<evidence type="ECO:0000313" key="2">
    <source>
        <dbReference type="Proteomes" id="UP000033558"/>
    </source>
</evidence>
<organism evidence="1 2">
    <name type="scientific">Bombilactobacillus mellifer</name>
    <dbReference type="NCBI Taxonomy" id="1218492"/>
    <lineage>
        <taxon>Bacteria</taxon>
        <taxon>Bacillati</taxon>
        <taxon>Bacillota</taxon>
        <taxon>Bacilli</taxon>
        <taxon>Lactobacillales</taxon>
        <taxon>Lactobacillaceae</taxon>
        <taxon>Bombilactobacillus</taxon>
    </lineage>
</organism>
<dbReference type="AlphaFoldDB" id="A0A0F4LRR8"/>
<gene>
    <name evidence="1" type="ORF">JG30_11570</name>
</gene>
<dbReference type="HOGENOM" id="CLU_185803_1_0_9"/>